<dbReference type="InterPro" id="IPR011990">
    <property type="entry name" value="TPR-like_helical_dom_sf"/>
</dbReference>
<dbReference type="EMBL" id="LGAP01000002">
    <property type="protein sequence ID" value="KOF21307.1"/>
    <property type="molecule type" value="Genomic_DNA"/>
</dbReference>
<gene>
    <name evidence="2" type="ORF">AC244_08110</name>
</gene>
<organism evidence="2 3">
    <name type="scientific">Ensifer adhaerens</name>
    <name type="common">Sinorhizobium morelense</name>
    <dbReference type="NCBI Taxonomy" id="106592"/>
    <lineage>
        <taxon>Bacteria</taxon>
        <taxon>Pseudomonadati</taxon>
        <taxon>Pseudomonadota</taxon>
        <taxon>Alphaproteobacteria</taxon>
        <taxon>Hyphomicrobiales</taxon>
        <taxon>Rhizobiaceae</taxon>
        <taxon>Sinorhizobium/Ensifer group</taxon>
        <taxon>Ensifer</taxon>
    </lineage>
</organism>
<evidence type="ECO:0000313" key="3">
    <source>
        <dbReference type="Proteomes" id="UP000037425"/>
    </source>
</evidence>
<evidence type="ECO:0000259" key="1">
    <source>
        <dbReference type="Pfam" id="PF12688"/>
    </source>
</evidence>
<dbReference type="SUPFAM" id="SSF48452">
    <property type="entry name" value="TPR-like"/>
    <property type="match status" value="1"/>
</dbReference>
<evidence type="ECO:0000313" key="2">
    <source>
        <dbReference type="EMBL" id="KOF21307.1"/>
    </source>
</evidence>
<dbReference type="Pfam" id="PF12688">
    <property type="entry name" value="TPR_5"/>
    <property type="match status" value="1"/>
</dbReference>
<dbReference type="AlphaFoldDB" id="A0A0L8C2X5"/>
<comment type="caution">
    <text evidence="2">The sequence shown here is derived from an EMBL/GenBank/DDBJ whole genome shotgun (WGS) entry which is preliminary data.</text>
</comment>
<dbReference type="PATRIC" id="fig|106592.7.peg.3278"/>
<dbReference type="RefSeq" id="WP_053248247.1">
    <property type="nucleotide sequence ID" value="NZ_LGAP01000002.1"/>
</dbReference>
<accession>A0A0L8C2X5</accession>
<protein>
    <recommendedName>
        <fullName evidence="1">Tetratrico peptide repeat group 5 domain-containing protein</fullName>
    </recommendedName>
</protein>
<proteinExistence type="predicted"/>
<reference evidence="3" key="1">
    <citation type="submission" date="2015-07" db="EMBL/GenBank/DDBJ databases">
        <title>Whole genome sequence of an Ensifer adhaerens strain isolated from a cave pool in the Wind Cave National Park.</title>
        <authorList>
            <person name="Eng W.W.H."/>
            <person name="Gan H.M."/>
            <person name="Barton H.A."/>
            <person name="Savka M.A."/>
        </authorList>
    </citation>
    <scope>NUCLEOTIDE SEQUENCE [LARGE SCALE GENOMIC DNA]</scope>
    <source>
        <strain evidence="3">SD006</strain>
    </source>
</reference>
<dbReference type="InterPro" id="IPR041656">
    <property type="entry name" value="TPR_5"/>
</dbReference>
<dbReference type="Proteomes" id="UP000037425">
    <property type="component" value="Unassembled WGS sequence"/>
</dbReference>
<dbReference type="Gene3D" id="1.25.40.10">
    <property type="entry name" value="Tetratricopeptide repeat domain"/>
    <property type="match status" value="1"/>
</dbReference>
<name>A0A0L8C2X5_ENSAD</name>
<feature type="domain" description="Tetratrico peptide repeat group 5" evidence="1">
    <location>
        <begin position="43"/>
        <end position="160"/>
    </location>
</feature>
<sequence>MLDWDDWEQRLALHWADFGRMDAEVFVERLEALAAELRDGDPIGLFERASAQDSLGNEANAAPLYRQALAGGLSGIRRRRATIQYASTLRNLGQTDESIALLEAELAMPSDELDDAVAAFLALSLVDAGRAQEAAGLALGRLAHHLPRYNRSLKRYADALLPDA</sequence>
<dbReference type="OrthoDB" id="193829at2"/>